<dbReference type="Gene3D" id="3.40.50.300">
    <property type="entry name" value="P-loop containing nucleotide triphosphate hydrolases"/>
    <property type="match status" value="1"/>
</dbReference>
<dbReference type="CDD" id="cd01983">
    <property type="entry name" value="SIMIBI"/>
    <property type="match status" value="1"/>
</dbReference>
<reference evidence="1" key="1">
    <citation type="journal article" date="2020" name="mSystems">
        <title>Genome- and Community-Level Interaction Insights into Carbon Utilization and Element Cycling Functions of Hydrothermarchaeota in Hydrothermal Sediment.</title>
        <authorList>
            <person name="Zhou Z."/>
            <person name="Liu Y."/>
            <person name="Xu W."/>
            <person name="Pan J."/>
            <person name="Luo Z.H."/>
            <person name="Li M."/>
        </authorList>
    </citation>
    <scope>NUCLEOTIDE SEQUENCE [LARGE SCALE GENOMIC DNA]</scope>
    <source>
        <strain evidence="1">HyVt-443</strain>
    </source>
</reference>
<dbReference type="InterPro" id="IPR027417">
    <property type="entry name" value="P-loop_NTPase"/>
</dbReference>
<dbReference type="EMBL" id="DRKP01000162">
    <property type="protein sequence ID" value="HEB97310.1"/>
    <property type="molecule type" value="Genomic_DNA"/>
</dbReference>
<sequence>MSEQDSPACIVTGIHPPLPEPLNDDRLRRCKIAYSVRRVPLREMKTLLTGEQVPRAGDLVLARVIRTRQHGRLELTQGRRARLYPGDEIIVCYGNRYAPDQFEAEIPGNLDPCHLVAAGGIASSCLSRSAKVRPPTEIEPLGLIGDGDGRRLNLADHALPALALPACRRPPVIAVAGTTMNAGKTTAAAHLIRGLVRSGCRVGAAKITGTGAGGDKWFMTDCGAGQVLDFTDAGHPSTYLLPPETIESIAHTLTGHLAREGAGVVVLEIADGLYQQETARLLAGRFFADWVDGVLFAAADAMGAVAGARALERLGLCLVGLGGALTASPL</sequence>
<dbReference type="SUPFAM" id="SSF52540">
    <property type="entry name" value="P-loop containing nucleoside triphosphate hydrolases"/>
    <property type="match status" value="1"/>
</dbReference>
<name>A0A831W9U7_9GAMM</name>
<accession>A0A831W9U7</accession>
<comment type="caution">
    <text evidence="1">The sequence shown here is derived from an EMBL/GenBank/DDBJ whole genome shotgun (WGS) entry which is preliminary data.</text>
</comment>
<proteinExistence type="predicted"/>
<gene>
    <name evidence="1" type="ORF">ENI96_12890</name>
</gene>
<evidence type="ECO:0000313" key="1">
    <source>
        <dbReference type="EMBL" id="HEB97310.1"/>
    </source>
</evidence>
<organism evidence="1">
    <name type="scientific">Sedimenticola thiotaurini</name>
    <dbReference type="NCBI Taxonomy" id="1543721"/>
    <lineage>
        <taxon>Bacteria</taxon>
        <taxon>Pseudomonadati</taxon>
        <taxon>Pseudomonadota</taxon>
        <taxon>Gammaproteobacteria</taxon>
        <taxon>Chromatiales</taxon>
        <taxon>Sedimenticolaceae</taxon>
        <taxon>Sedimenticola</taxon>
    </lineage>
</organism>
<feature type="non-terminal residue" evidence="1">
    <location>
        <position position="330"/>
    </location>
</feature>
<protein>
    <submittedName>
        <fullName evidence="1">DUF1611 domain-containing protein</fullName>
    </submittedName>
</protein>
<dbReference type="Proteomes" id="UP000886251">
    <property type="component" value="Unassembled WGS sequence"/>
</dbReference>
<dbReference type="AlphaFoldDB" id="A0A831W9U7"/>